<protein>
    <submittedName>
        <fullName evidence="3">Uncharacterized protein</fullName>
    </submittedName>
</protein>
<dbReference type="PANTHER" id="PTHR22767:SF3">
    <property type="entry name" value="N-ALPHA-ACETYLTRANSFERASE 25, NATB AUXILIARY SUBUNIT"/>
    <property type="match status" value="1"/>
</dbReference>
<evidence type="ECO:0000256" key="1">
    <source>
        <dbReference type="ARBA" id="ARBA00006298"/>
    </source>
</evidence>
<dbReference type="Proteomes" id="UP000270094">
    <property type="component" value="Unassembled WGS sequence"/>
</dbReference>
<dbReference type="GO" id="GO:0031416">
    <property type="term" value="C:NatB complex"/>
    <property type="evidence" value="ECO:0007669"/>
    <property type="project" value="TreeGrafter"/>
</dbReference>
<evidence type="ECO:0000313" key="4">
    <source>
        <dbReference type="Proteomes" id="UP000270094"/>
    </source>
</evidence>
<reference evidence="3 4" key="1">
    <citation type="submission" date="2018-11" db="EMBL/GenBank/DDBJ databases">
        <authorList>
            <consortium name="Pathogen Informatics"/>
        </authorList>
    </citation>
    <scope>NUCLEOTIDE SEQUENCE [LARGE SCALE GENOMIC DNA]</scope>
</reference>
<organism evidence="3 4">
    <name type="scientific">Strongylus vulgaris</name>
    <name type="common">Blood worm</name>
    <dbReference type="NCBI Taxonomy" id="40348"/>
    <lineage>
        <taxon>Eukaryota</taxon>
        <taxon>Metazoa</taxon>
        <taxon>Ecdysozoa</taxon>
        <taxon>Nematoda</taxon>
        <taxon>Chromadorea</taxon>
        <taxon>Rhabditida</taxon>
        <taxon>Rhabditina</taxon>
        <taxon>Rhabditomorpha</taxon>
        <taxon>Strongyloidea</taxon>
        <taxon>Strongylidae</taxon>
        <taxon>Strongylus</taxon>
    </lineage>
</organism>
<keyword evidence="2" id="KW-0802">TPR repeat</keyword>
<dbReference type="Pfam" id="PF09797">
    <property type="entry name" value="NatB_MDM20"/>
    <property type="match status" value="1"/>
</dbReference>
<dbReference type="EMBL" id="UYYB01001511">
    <property type="protein sequence ID" value="VDM65836.1"/>
    <property type="molecule type" value="Genomic_DNA"/>
</dbReference>
<dbReference type="PANTHER" id="PTHR22767">
    <property type="entry name" value="N-TERMINAL ACETYLTRANSFERASE-RELATED"/>
    <property type="match status" value="1"/>
</dbReference>
<evidence type="ECO:0000256" key="2">
    <source>
        <dbReference type="ARBA" id="ARBA00022803"/>
    </source>
</evidence>
<dbReference type="AlphaFoldDB" id="A0A3P7I8P7"/>
<accession>A0A3P7I8P7</accession>
<keyword evidence="4" id="KW-1185">Reference proteome</keyword>
<dbReference type="InterPro" id="IPR019183">
    <property type="entry name" value="NAA25_NatB_aux_su"/>
</dbReference>
<evidence type="ECO:0000313" key="3">
    <source>
        <dbReference type="EMBL" id="VDM65836.1"/>
    </source>
</evidence>
<gene>
    <name evidence="3" type="ORF">SVUK_LOCUS834</name>
</gene>
<comment type="similarity">
    <text evidence="1">Belongs to the MDM20/NAA25 family.</text>
</comment>
<proteinExistence type="inferred from homology"/>
<sequence>MILLLEWTSNDYPTDPFCKLVLCRAYAHIGCMYRMVALTRALDIKSVQRDTLGYIMFPMPELCGRLDYLTTFIISLRFNVGIVHYTEMVEVYEQAEKEISEALIGAYRNGAFMQVPNLVALADKMKKSAMSVGANELHRYLSALFAIDNLDEALNTLHGSDDTIEWDSLTDNRDLGVIPSFERNVKEDLESLRKITQQEFVDMTRLRHYLSQAVGSAGGAKGAGPQELGADVTLLRVHLEHCRQTYSPDALQVRLCLDSKKTYNVHTAHGIPCNHCL</sequence>
<name>A0A3P7I8P7_STRVU</name>
<dbReference type="OrthoDB" id="1874341at2759"/>